<evidence type="ECO:0000313" key="5">
    <source>
        <dbReference type="Proteomes" id="UP000305792"/>
    </source>
</evidence>
<dbReference type="SUPFAM" id="SSF53850">
    <property type="entry name" value="Periplasmic binding protein-like II"/>
    <property type="match status" value="1"/>
</dbReference>
<proteinExistence type="inferred from homology"/>
<comment type="similarity">
    <text evidence="1">Belongs to the bacterial solute-binding protein SsuA/TauA family.</text>
</comment>
<dbReference type="RefSeq" id="WP_136531096.1">
    <property type="nucleotide sequence ID" value="NZ_STGX01000014.1"/>
</dbReference>
<dbReference type="SMART" id="SM00062">
    <property type="entry name" value="PBPb"/>
    <property type="match status" value="1"/>
</dbReference>
<feature type="chain" id="PRO_5038819364" description="Solute-binding protein family 3/N-terminal domain-containing protein" evidence="2">
    <location>
        <begin position="26"/>
        <end position="326"/>
    </location>
</feature>
<keyword evidence="2" id="KW-0732">Signal</keyword>
<dbReference type="PROSITE" id="PS51318">
    <property type="entry name" value="TAT"/>
    <property type="match status" value="1"/>
</dbReference>
<dbReference type="PANTHER" id="PTHR30024:SF48">
    <property type="entry name" value="ABC TRANSPORTER SUBSTRATE-BINDING PROTEIN"/>
    <property type="match status" value="1"/>
</dbReference>
<feature type="signal peptide" evidence="2">
    <location>
        <begin position="1"/>
        <end position="25"/>
    </location>
</feature>
<evidence type="ECO:0000256" key="1">
    <source>
        <dbReference type="ARBA" id="ARBA00010742"/>
    </source>
</evidence>
<dbReference type="InterPro" id="IPR015168">
    <property type="entry name" value="SsuA/THI5"/>
</dbReference>
<protein>
    <recommendedName>
        <fullName evidence="3">Solute-binding protein family 3/N-terminal domain-containing protein</fullName>
    </recommendedName>
</protein>
<dbReference type="InterPro" id="IPR006311">
    <property type="entry name" value="TAT_signal"/>
</dbReference>
<dbReference type="AlphaFoldDB" id="A0A4S8P8C8"/>
<dbReference type="PROSITE" id="PS51257">
    <property type="entry name" value="PROKAR_LIPOPROTEIN"/>
    <property type="match status" value="1"/>
</dbReference>
<dbReference type="EMBL" id="STGX01000014">
    <property type="protein sequence ID" value="THV26467.1"/>
    <property type="molecule type" value="Genomic_DNA"/>
</dbReference>
<evidence type="ECO:0000256" key="2">
    <source>
        <dbReference type="SAM" id="SignalP"/>
    </source>
</evidence>
<gene>
    <name evidence="4" type="ORF">E9998_18070</name>
</gene>
<dbReference type="PANTHER" id="PTHR30024">
    <property type="entry name" value="ALIPHATIC SULFONATES-BINDING PROTEIN-RELATED"/>
    <property type="match status" value="1"/>
</dbReference>
<comment type="caution">
    <text evidence="4">The sequence shown here is derived from an EMBL/GenBank/DDBJ whole genome shotgun (WGS) entry which is preliminary data.</text>
</comment>
<feature type="domain" description="Solute-binding protein family 3/N-terminal" evidence="3">
    <location>
        <begin position="34"/>
        <end position="253"/>
    </location>
</feature>
<evidence type="ECO:0000259" key="3">
    <source>
        <dbReference type="SMART" id="SM00062"/>
    </source>
</evidence>
<name>A0A4S8P8C8_9ACTN</name>
<dbReference type="Pfam" id="PF09084">
    <property type="entry name" value="NMT1"/>
    <property type="match status" value="1"/>
</dbReference>
<dbReference type="OrthoDB" id="506623at2"/>
<dbReference type="Proteomes" id="UP000305792">
    <property type="component" value="Unassembled WGS sequence"/>
</dbReference>
<organism evidence="4 5">
    <name type="scientific">Glycomyces paridis</name>
    <dbReference type="NCBI Taxonomy" id="2126555"/>
    <lineage>
        <taxon>Bacteria</taxon>
        <taxon>Bacillati</taxon>
        <taxon>Actinomycetota</taxon>
        <taxon>Actinomycetes</taxon>
        <taxon>Glycomycetales</taxon>
        <taxon>Glycomycetaceae</taxon>
        <taxon>Glycomyces</taxon>
    </lineage>
</organism>
<dbReference type="Gene3D" id="3.40.190.10">
    <property type="entry name" value="Periplasmic binding protein-like II"/>
    <property type="match status" value="2"/>
</dbReference>
<reference evidence="4 5" key="1">
    <citation type="journal article" date="2018" name="Int. J. Syst. Evol. Microbiol.">
        <title>Glycomyces paridis sp. nov., isolated from the medicinal plant Paris polyphylla.</title>
        <authorList>
            <person name="Fang X.M."/>
            <person name="Bai J.L."/>
            <person name="Su J."/>
            <person name="Zhao L.L."/>
            <person name="Liu H.Y."/>
            <person name="Ma B.P."/>
            <person name="Zhang Y.Q."/>
            <person name="Yu L.Y."/>
        </authorList>
    </citation>
    <scope>NUCLEOTIDE SEQUENCE [LARGE SCALE GENOMIC DNA]</scope>
    <source>
        <strain evidence="4 5">CPCC 204357</strain>
    </source>
</reference>
<sequence>MTTRRTILGATAAAPLAALGLAACAEDGGSGGVTLRVGELGATPVTQELFKAAGLDGDLPYTIEWKQFVNAGPEYIEAAGAEAVDVGFTADTPVIFAASNGVPLKAVAATTVDDPATSFNAILAGPGTAIASVADLKGRKVSFQEGTITQYHVVKALESVGLTLDDVETANLPVVDANTALANGEVDAVATLGIYWSQAELAGATLVATGADYFPSIGLLSARTAIIEDEAYADALADYIDRYGRAQRWRYENVDAWAEQYASLTGLPLEVVAATENRAPVTLGPITDEVIASQQDQSDGYTALGIIDELDAADQFDDRFAGAFEA</sequence>
<keyword evidence="5" id="KW-1185">Reference proteome</keyword>
<dbReference type="InterPro" id="IPR001638">
    <property type="entry name" value="Solute-binding_3/MltF_N"/>
</dbReference>
<accession>A0A4S8P8C8</accession>
<evidence type="ECO:0000313" key="4">
    <source>
        <dbReference type="EMBL" id="THV26467.1"/>
    </source>
</evidence>